<dbReference type="Gene3D" id="4.10.81.10">
    <property type="entry name" value="Cytochrome c oxidase, subunit 8"/>
    <property type="match status" value="1"/>
</dbReference>
<dbReference type="AlphaFoldDB" id="A0A3P9MT55"/>
<evidence type="ECO:0000256" key="7">
    <source>
        <dbReference type="ARBA" id="ARBA00022989"/>
    </source>
</evidence>
<dbReference type="UniPathway" id="UPA00705"/>
<comment type="pathway">
    <text evidence="2">Energy metabolism; oxidative phosphorylation.</text>
</comment>
<organism evidence="11 12">
    <name type="scientific">Poecilia reticulata</name>
    <name type="common">Guppy</name>
    <name type="synonym">Acanthophacelus reticulatus</name>
    <dbReference type="NCBI Taxonomy" id="8081"/>
    <lineage>
        <taxon>Eukaryota</taxon>
        <taxon>Metazoa</taxon>
        <taxon>Chordata</taxon>
        <taxon>Craniata</taxon>
        <taxon>Vertebrata</taxon>
        <taxon>Euteleostomi</taxon>
        <taxon>Actinopterygii</taxon>
        <taxon>Neopterygii</taxon>
        <taxon>Teleostei</taxon>
        <taxon>Neoteleostei</taxon>
        <taxon>Acanthomorphata</taxon>
        <taxon>Ovalentaria</taxon>
        <taxon>Atherinomorphae</taxon>
        <taxon>Cyprinodontiformes</taxon>
        <taxon>Poeciliidae</taxon>
        <taxon>Poeciliinae</taxon>
        <taxon>Poecilia</taxon>
    </lineage>
</organism>
<dbReference type="GeneTree" id="ENSGT00940000178572"/>
<proteinExistence type="inferred from homology"/>
<dbReference type="Bgee" id="ENSPREG00000000401">
    <property type="expression patterns" value="Expressed in head"/>
</dbReference>
<protein>
    <submittedName>
        <fullName evidence="11">Uncharacterized protein</fullName>
    </submittedName>
</protein>
<keyword evidence="6" id="KW-0809">Transit peptide</keyword>
<feature type="transmembrane region" description="Helical" evidence="10">
    <location>
        <begin position="41"/>
        <end position="59"/>
    </location>
</feature>
<evidence type="ECO:0000256" key="6">
    <source>
        <dbReference type="ARBA" id="ARBA00022946"/>
    </source>
</evidence>
<evidence type="ECO:0000256" key="4">
    <source>
        <dbReference type="ARBA" id="ARBA00022692"/>
    </source>
</evidence>
<keyword evidence="5" id="KW-0999">Mitochondrion inner membrane</keyword>
<dbReference type="OMA" id="DHYKGRE"/>
<reference evidence="12" key="1">
    <citation type="submission" date="2013-11" db="EMBL/GenBank/DDBJ databases">
        <title>The genomic landscape of the Guanapo guppy.</title>
        <authorList>
            <person name="Kuenstner A."/>
            <person name="Dreyer C."/>
        </authorList>
    </citation>
    <scope>NUCLEOTIDE SEQUENCE</scope>
    <source>
        <strain evidence="12">Guanapo</strain>
    </source>
</reference>
<evidence type="ECO:0000256" key="2">
    <source>
        <dbReference type="ARBA" id="ARBA00004673"/>
    </source>
</evidence>
<evidence type="ECO:0000313" key="11">
    <source>
        <dbReference type="Ensembl" id="ENSPREP00000000533.1"/>
    </source>
</evidence>
<comment type="subcellular location">
    <subcellularLocation>
        <location evidence="1">Mitochondrion inner membrane</location>
        <topology evidence="1">Single-pass membrane protein</topology>
    </subcellularLocation>
</comment>
<dbReference type="PANTHER" id="PTHR16717">
    <property type="entry name" value="CYTOCHROME C OXIDASE POLYPEPTIDE VIII"/>
    <property type="match status" value="1"/>
</dbReference>
<dbReference type="GO" id="GO:0045277">
    <property type="term" value="C:respiratory chain complex IV"/>
    <property type="evidence" value="ECO:0007669"/>
    <property type="project" value="InterPro"/>
</dbReference>
<accession>A0A3P9MT55</accession>
<reference evidence="11" key="2">
    <citation type="submission" date="2025-08" db="UniProtKB">
        <authorList>
            <consortium name="Ensembl"/>
        </authorList>
    </citation>
    <scope>IDENTIFICATION</scope>
    <source>
        <strain evidence="11">Guanapo</strain>
    </source>
</reference>
<evidence type="ECO:0000256" key="9">
    <source>
        <dbReference type="ARBA" id="ARBA00023136"/>
    </source>
</evidence>
<keyword evidence="4 10" id="KW-0812">Transmembrane</keyword>
<dbReference type="GO" id="GO:0006123">
    <property type="term" value="P:mitochondrial electron transport, cytochrome c to oxygen"/>
    <property type="evidence" value="ECO:0007669"/>
    <property type="project" value="InterPro"/>
</dbReference>
<keyword evidence="8" id="KW-0496">Mitochondrion</keyword>
<evidence type="ECO:0000256" key="5">
    <source>
        <dbReference type="ARBA" id="ARBA00022792"/>
    </source>
</evidence>
<comment type="similarity">
    <text evidence="3">Belongs to the cytochrome c oxidase VIII family.</text>
</comment>
<keyword evidence="7 10" id="KW-1133">Transmembrane helix</keyword>
<name>A0A3P9MT55_POERE</name>
<evidence type="ECO:0000256" key="3">
    <source>
        <dbReference type="ARBA" id="ARBA00010117"/>
    </source>
</evidence>
<dbReference type="Proteomes" id="UP000242638">
    <property type="component" value="Unassembled WGS sequence"/>
</dbReference>
<dbReference type="InterPro" id="IPR036548">
    <property type="entry name" value="Cyt_c_oxidase_su8_sf"/>
</dbReference>
<dbReference type="Ensembl" id="ENSPRET00000000563.1">
    <property type="protein sequence ID" value="ENSPREP00000000533.1"/>
    <property type="gene ID" value="ENSPREG00000000401.1"/>
</dbReference>
<evidence type="ECO:0000256" key="8">
    <source>
        <dbReference type="ARBA" id="ARBA00023128"/>
    </source>
</evidence>
<reference evidence="11" key="3">
    <citation type="submission" date="2025-09" db="UniProtKB">
        <authorList>
            <consortium name="Ensembl"/>
        </authorList>
    </citation>
    <scope>IDENTIFICATION</scope>
    <source>
        <strain evidence="11">Guanapo</strain>
    </source>
</reference>
<keyword evidence="12" id="KW-1185">Reference proteome</keyword>
<sequence>PRPGPGPLHLLPAPLRSAFPFLLLPDSLLRPATPASPDESMFVLAVMFVAILGPSGWILSNLDNYKG</sequence>
<evidence type="ECO:0000256" key="10">
    <source>
        <dbReference type="SAM" id="Phobius"/>
    </source>
</evidence>
<dbReference type="PANTHER" id="PTHR16717:SF5">
    <property type="entry name" value="CYTOCHROME C OXIDASE SUBUNIT 8, ISOFORM A"/>
    <property type="match status" value="1"/>
</dbReference>
<dbReference type="GO" id="GO:0005743">
    <property type="term" value="C:mitochondrial inner membrane"/>
    <property type="evidence" value="ECO:0007669"/>
    <property type="project" value="UniProtKB-SubCell"/>
</dbReference>
<keyword evidence="9 10" id="KW-0472">Membrane</keyword>
<evidence type="ECO:0000313" key="12">
    <source>
        <dbReference type="Proteomes" id="UP000242638"/>
    </source>
</evidence>
<evidence type="ECO:0000256" key="1">
    <source>
        <dbReference type="ARBA" id="ARBA00004434"/>
    </source>
</evidence>
<dbReference type="Pfam" id="PF02285">
    <property type="entry name" value="COX8"/>
    <property type="match status" value="1"/>
</dbReference>
<dbReference type="InterPro" id="IPR003205">
    <property type="entry name" value="Cyt_c_oxidase_su8"/>
</dbReference>
<dbReference type="SUPFAM" id="SSF81431">
    <property type="entry name" value="Mitochondrial cytochrome c oxidase subunit VIIIb (aka IX)"/>
    <property type="match status" value="1"/>
</dbReference>